<accession>A0A921MZA5</accession>
<dbReference type="Proteomes" id="UP000776700">
    <property type="component" value="Unassembled WGS sequence"/>
</dbReference>
<name>A0A921MZA5_9FIRM</name>
<dbReference type="InterPro" id="IPR010380">
    <property type="entry name" value="DUF975"/>
</dbReference>
<evidence type="ECO:0000313" key="2">
    <source>
        <dbReference type="EMBL" id="HJG95782.1"/>
    </source>
</evidence>
<evidence type="ECO:0000313" key="3">
    <source>
        <dbReference type="Proteomes" id="UP000776700"/>
    </source>
</evidence>
<dbReference type="AlphaFoldDB" id="A0A921MZA5"/>
<dbReference type="EMBL" id="DYUB01000058">
    <property type="protein sequence ID" value="HJG95782.1"/>
    <property type="molecule type" value="Genomic_DNA"/>
</dbReference>
<keyword evidence="1" id="KW-0472">Membrane</keyword>
<dbReference type="PANTHER" id="PTHR40076">
    <property type="entry name" value="MEMBRANE PROTEIN-RELATED"/>
    <property type="match status" value="1"/>
</dbReference>
<feature type="transmembrane region" description="Helical" evidence="1">
    <location>
        <begin position="93"/>
        <end position="123"/>
    </location>
</feature>
<feature type="transmembrane region" description="Helical" evidence="1">
    <location>
        <begin position="158"/>
        <end position="184"/>
    </location>
</feature>
<feature type="transmembrane region" description="Helical" evidence="1">
    <location>
        <begin position="20"/>
        <end position="39"/>
    </location>
</feature>
<evidence type="ECO:0000256" key="1">
    <source>
        <dbReference type="SAM" id="Phobius"/>
    </source>
</evidence>
<reference evidence="2" key="1">
    <citation type="journal article" date="2021" name="PeerJ">
        <title>Extensive microbial diversity within the chicken gut microbiome revealed by metagenomics and culture.</title>
        <authorList>
            <person name="Gilroy R."/>
            <person name="Ravi A."/>
            <person name="Getino M."/>
            <person name="Pursley I."/>
            <person name="Horton D.L."/>
            <person name="Alikhan N.F."/>
            <person name="Baker D."/>
            <person name="Gharbi K."/>
            <person name="Hall N."/>
            <person name="Watson M."/>
            <person name="Adriaenssens E.M."/>
            <person name="Foster-Nyarko E."/>
            <person name="Jarju S."/>
            <person name="Secka A."/>
            <person name="Antonio M."/>
            <person name="Oren A."/>
            <person name="Chaudhuri R.R."/>
            <person name="La Ragione R."/>
            <person name="Hildebrand F."/>
            <person name="Pallen M.J."/>
        </authorList>
    </citation>
    <scope>NUCLEOTIDE SEQUENCE</scope>
    <source>
        <strain evidence="2">1277</strain>
    </source>
</reference>
<reference evidence="2" key="2">
    <citation type="submission" date="2021-09" db="EMBL/GenBank/DDBJ databases">
        <authorList>
            <person name="Gilroy R."/>
        </authorList>
    </citation>
    <scope>NUCLEOTIDE SEQUENCE</scope>
    <source>
        <strain evidence="2">1277</strain>
    </source>
</reference>
<feature type="transmembrane region" description="Helical" evidence="1">
    <location>
        <begin position="51"/>
        <end position="73"/>
    </location>
</feature>
<proteinExistence type="predicted"/>
<sequence>MILRSELKQNAKNQLKNNWRLAIGIIIVCTLISWIPNILYGTDNKSFAMSIIIPIITLAITGPLTIGQCKFFINLANKSNPEFSDLWYGFNNILKAIGITLLVGIIVFIGTILLIIPGIILAFRYSQVYYIMAENPEISVIDCLKESARIMKGHKMNLFILQLSFIGWIILMGITCGIAGLYVLPYYNATLSNFYLEIKE</sequence>
<dbReference type="Pfam" id="PF06161">
    <property type="entry name" value="DUF975"/>
    <property type="match status" value="1"/>
</dbReference>
<keyword evidence="1" id="KW-0812">Transmembrane</keyword>
<comment type="caution">
    <text evidence="2">The sequence shown here is derived from an EMBL/GenBank/DDBJ whole genome shotgun (WGS) entry which is preliminary data.</text>
</comment>
<organism evidence="2 3">
    <name type="scientific">Romboutsia timonensis</name>
    <dbReference type="NCBI Taxonomy" id="1776391"/>
    <lineage>
        <taxon>Bacteria</taxon>
        <taxon>Bacillati</taxon>
        <taxon>Bacillota</taxon>
        <taxon>Clostridia</taxon>
        <taxon>Peptostreptococcales</taxon>
        <taxon>Peptostreptococcaceae</taxon>
        <taxon>Romboutsia</taxon>
    </lineage>
</organism>
<protein>
    <submittedName>
        <fullName evidence="2">DUF975 family protein</fullName>
    </submittedName>
</protein>
<gene>
    <name evidence="2" type="ORF">K8V90_01615</name>
</gene>
<dbReference type="PANTHER" id="PTHR40076:SF1">
    <property type="entry name" value="MEMBRANE PROTEIN"/>
    <property type="match status" value="1"/>
</dbReference>
<keyword evidence="1" id="KW-1133">Transmembrane helix</keyword>